<keyword evidence="1" id="KW-0802">TPR repeat</keyword>
<dbReference type="GO" id="GO:0004197">
    <property type="term" value="F:cysteine-type endopeptidase activity"/>
    <property type="evidence" value="ECO:0007669"/>
    <property type="project" value="InterPro"/>
</dbReference>
<dbReference type="InterPro" id="IPR050452">
    <property type="entry name" value="Metacaspase"/>
</dbReference>
<name>A0A1S1YT40_FLAPC</name>
<dbReference type="Gene3D" id="1.25.40.10">
    <property type="entry name" value="Tetratricopeptide repeat domain"/>
    <property type="match status" value="1"/>
</dbReference>
<keyword evidence="5" id="KW-1185">Reference proteome</keyword>
<dbReference type="PROSITE" id="PS50293">
    <property type="entry name" value="TPR_REGION"/>
    <property type="match status" value="1"/>
</dbReference>
<dbReference type="InterPro" id="IPR019734">
    <property type="entry name" value="TPR_rpt"/>
</dbReference>
<dbReference type="Pfam" id="PF00656">
    <property type="entry name" value="Peptidase_C14"/>
    <property type="match status" value="1"/>
</dbReference>
<feature type="domain" description="Peptidase C14 caspase" evidence="3">
    <location>
        <begin position="488"/>
        <end position="700"/>
    </location>
</feature>
<dbReference type="AlphaFoldDB" id="A0A1S1YT40"/>
<evidence type="ECO:0000259" key="3">
    <source>
        <dbReference type="Pfam" id="PF00656"/>
    </source>
</evidence>
<protein>
    <recommendedName>
        <fullName evidence="3">Peptidase C14 caspase domain-containing protein</fullName>
    </recommendedName>
</protein>
<dbReference type="GO" id="GO:0005737">
    <property type="term" value="C:cytoplasm"/>
    <property type="evidence" value="ECO:0007669"/>
    <property type="project" value="TreeGrafter"/>
</dbReference>
<dbReference type="OrthoDB" id="976443at2"/>
<organism evidence="4 5">
    <name type="scientific">Flammeovirga pacifica</name>
    <dbReference type="NCBI Taxonomy" id="915059"/>
    <lineage>
        <taxon>Bacteria</taxon>
        <taxon>Pseudomonadati</taxon>
        <taxon>Bacteroidota</taxon>
        <taxon>Cytophagia</taxon>
        <taxon>Cytophagales</taxon>
        <taxon>Flammeovirgaceae</taxon>
        <taxon>Flammeovirga</taxon>
    </lineage>
</organism>
<sequence>MKKLSYIFLIFILLCQSAQAQTVEEIWGKHMKNAREWFELDDFPNAVNDYLKAKETLPTDSVAYLEGAMSAAYALDDTNFNKFKSEFTSVFKYTSPSFHEYAEIMLQSRIQKGEENPETLYQLGIDKYPNNAEMYAAPLLGMYFEQNKIEEAKNLLINVVPLVKNAEFPYTLGVMYQQEGDIDNALIMYDKALSLNPKHLDSNYNIGTIYYNKAVNNINKLNNLSLENFESEATELNKLSLAHLQKAKPYIEKAAADTDNPTDAFEFLQTTLVLMDHVHYINETIEESAAKDNSIIAFSDETNTDSKPEDATIAINTVTPSVNENANLSETEKEKPNPLLPPKLLISDIHFEYADGATALAKGSSGKLKLRVENWGDGTSYAPTIRLNSLMHVTGLNFNREVKLQNIAPDASVDVEIDINYVNAASRGFKAIKSPQNKFILMIKDSLNYKTEQQEFVLNLNQSENKTVQKAAPVVAKKDTNTSTNFLILIAANEYTSWSPLVNAVNDANNFKDVLLDKYQYEAENVYELYNEKVTKSEIDKLIRSLSSKIGPEDKLVIYYSGHGYYDTFMKKGFWVPVNAKLSGDDTSDYLSNQTILDYIKVLNTKHTLLISDACYSGSIFSSESRGMKYADPIETLPSRWGLASGGLTEVSDGEEGGHSPFNMCLTTYLRSNTTAKLPISDVARSVRYSVSFNSTQEPQGKPLRDVGHMGGEFVFKLRNYQ</sequence>
<proteinExistence type="predicted"/>
<evidence type="ECO:0000313" key="5">
    <source>
        <dbReference type="Proteomes" id="UP000179797"/>
    </source>
</evidence>
<reference evidence="4 5" key="1">
    <citation type="journal article" date="2012" name="Int. J. Syst. Evol. Microbiol.">
        <title>Flammeovirga pacifica sp. nov., isolated from deep-sea sediment.</title>
        <authorList>
            <person name="Xu H."/>
            <person name="Fu Y."/>
            <person name="Yang N."/>
            <person name="Ding Z."/>
            <person name="Lai Q."/>
            <person name="Zeng R."/>
        </authorList>
    </citation>
    <scope>NUCLEOTIDE SEQUENCE [LARGE SCALE GENOMIC DNA]</scope>
    <source>
        <strain evidence="5">DSM 24597 / LMG 26175 / WPAGA1</strain>
    </source>
</reference>
<feature type="chain" id="PRO_5010207720" description="Peptidase C14 caspase domain-containing protein" evidence="2">
    <location>
        <begin position="21"/>
        <end position="722"/>
    </location>
</feature>
<dbReference type="STRING" id="915059.NH26_21595"/>
<keyword evidence="2" id="KW-0732">Signal</keyword>
<dbReference type="InterPro" id="IPR029030">
    <property type="entry name" value="Caspase-like_dom_sf"/>
</dbReference>
<dbReference type="Pfam" id="PF13181">
    <property type="entry name" value="TPR_8"/>
    <property type="match status" value="1"/>
</dbReference>
<dbReference type="SUPFAM" id="SSF48452">
    <property type="entry name" value="TPR-like"/>
    <property type="match status" value="1"/>
</dbReference>
<accession>A0A1S1YT40</accession>
<gene>
    <name evidence="4" type="ORF">NH26_21595</name>
</gene>
<evidence type="ECO:0000256" key="2">
    <source>
        <dbReference type="SAM" id="SignalP"/>
    </source>
</evidence>
<dbReference type="PROSITE" id="PS50005">
    <property type="entry name" value="TPR"/>
    <property type="match status" value="1"/>
</dbReference>
<dbReference type="InterPro" id="IPR011600">
    <property type="entry name" value="Pept_C14_caspase"/>
</dbReference>
<dbReference type="GO" id="GO:0006508">
    <property type="term" value="P:proteolysis"/>
    <property type="evidence" value="ECO:0007669"/>
    <property type="project" value="InterPro"/>
</dbReference>
<dbReference type="RefSeq" id="WP_044221013.1">
    <property type="nucleotide sequence ID" value="NZ_JRYR02000002.1"/>
</dbReference>
<feature type="repeat" description="TPR" evidence="1">
    <location>
        <begin position="166"/>
        <end position="199"/>
    </location>
</feature>
<dbReference type="InterPro" id="IPR011990">
    <property type="entry name" value="TPR-like_helical_dom_sf"/>
</dbReference>
<feature type="signal peptide" evidence="2">
    <location>
        <begin position="1"/>
        <end position="20"/>
    </location>
</feature>
<dbReference type="PANTHER" id="PTHR48104:SF30">
    <property type="entry name" value="METACASPASE-1"/>
    <property type="match status" value="1"/>
</dbReference>
<evidence type="ECO:0000256" key="1">
    <source>
        <dbReference type="PROSITE-ProRule" id="PRU00339"/>
    </source>
</evidence>
<evidence type="ECO:0000313" key="4">
    <source>
        <dbReference type="EMBL" id="OHX64201.1"/>
    </source>
</evidence>
<dbReference type="SUPFAM" id="SSF52129">
    <property type="entry name" value="Caspase-like"/>
    <property type="match status" value="1"/>
</dbReference>
<dbReference type="SMART" id="SM00028">
    <property type="entry name" value="TPR"/>
    <property type="match status" value="2"/>
</dbReference>
<comment type="caution">
    <text evidence="4">The sequence shown here is derived from an EMBL/GenBank/DDBJ whole genome shotgun (WGS) entry which is preliminary data.</text>
</comment>
<dbReference type="EMBL" id="JRYR02000002">
    <property type="protein sequence ID" value="OHX64201.1"/>
    <property type="molecule type" value="Genomic_DNA"/>
</dbReference>
<dbReference type="Gene3D" id="3.40.50.1460">
    <property type="match status" value="1"/>
</dbReference>
<dbReference type="PANTHER" id="PTHR48104">
    <property type="entry name" value="METACASPASE-4"/>
    <property type="match status" value="1"/>
</dbReference>
<dbReference type="Proteomes" id="UP000179797">
    <property type="component" value="Unassembled WGS sequence"/>
</dbReference>